<proteinExistence type="predicted"/>
<name>A0A8X7T9A8_CANPA</name>
<comment type="caution">
    <text evidence="3">The sequence shown here is derived from an EMBL/GenBank/DDBJ whole genome shotgun (WGS) entry which is preliminary data.</text>
</comment>
<reference evidence="3" key="1">
    <citation type="submission" date="2020-03" db="EMBL/GenBank/DDBJ databases">
        <title>FDA dAtabase for Regulatory Grade micrObial Sequences (FDA-ARGOS): Supporting development and validation of Infectious Disease Dx tests.</title>
        <authorList>
            <person name="Campos J."/>
            <person name="Goldberg B."/>
            <person name="Tallon L."/>
            <person name="Sadzewicz L."/>
            <person name="Vavikolanu K."/>
            <person name="Mehta A."/>
            <person name="Aluvathingal J."/>
            <person name="Nadendla S."/>
            <person name="Nandy P."/>
            <person name="Geyer C."/>
            <person name="Yan Y."/>
            <person name="Sichtig H."/>
        </authorList>
    </citation>
    <scope>NUCLEOTIDE SEQUENCE [LARGE SCALE GENOMIC DNA]</scope>
    <source>
        <strain evidence="3">FDAARGOS_652</strain>
    </source>
</reference>
<dbReference type="EMBL" id="JABWAB010000006">
    <property type="protein sequence ID" value="KAF6048645.1"/>
    <property type="molecule type" value="Genomic_DNA"/>
</dbReference>
<organism evidence="3 4">
    <name type="scientific">Candida parapsilosis</name>
    <name type="common">Yeast</name>
    <dbReference type="NCBI Taxonomy" id="5480"/>
    <lineage>
        <taxon>Eukaryota</taxon>
        <taxon>Fungi</taxon>
        <taxon>Dikarya</taxon>
        <taxon>Ascomycota</taxon>
        <taxon>Saccharomycotina</taxon>
        <taxon>Pichiomycetes</taxon>
        <taxon>Debaryomycetaceae</taxon>
        <taxon>Candida/Lodderomyces clade</taxon>
        <taxon>Candida</taxon>
    </lineage>
</organism>
<dbReference type="AlphaFoldDB" id="A0A8X7T9A8"/>
<evidence type="ECO:0000256" key="2">
    <source>
        <dbReference type="SAM" id="MobiDB-lite"/>
    </source>
</evidence>
<evidence type="ECO:0000313" key="4">
    <source>
        <dbReference type="Proteomes" id="UP000590412"/>
    </source>
</evidence>
<evidence type="ECO:0000313" key="3">
    <source>
        <dbReference type="EMBL" id="KAF6048645.1"/>
    </source>
</evidence>
<dbReference type="OrthoDB" id="10250120at2759"/>
<sequence length="461" mass="52707">MSTIEDIIKSIPAFKESRLNSLYSNFQKNKQLNPEGYEANIQAWKSLFTKIITSNKFEPESVVSIPTYNPSLKESLSLHPYNEPKNLSNILQEFVNDKFLIPASLYTTAKESYFVTISGQFHISQYFSVNSWQQWRALKSYSIVKQGRLVDDRFIYWDELVKLGQKIAKVIETKVKGDTYSSILFNHNLLFDEISKHVAITSVDYDLLLKHLSRDVKLLQTKVIDGVTFIKISQEEISPEDQAVVQVKQTINNLETRVKEVESKLNSIDFKSVLKLPKDAQKSSLRSKMAMKANLVKLLDKNVNLELEMTTLLQKINDSNFNSAYFSVLEASAKTLSKLNSQLKIDDVDRVKADIDEEIMKEEEIGDALAGEAEDVDVDEELNKMLDEEEKAKEEAAKEENVKEEKAKNDNAEEEAKQQNADKEKERELLSRLENLTVDDVIKQSPQHDSPATIVPFEQSH</sequence>
<accession>A0A8X7T9A8</accession>
<dbReference type="GO" id="GO:0007034">
    <property type="term" value="P:vacuolar transport"/>
    <property type="evidence" value="ECO:0007669"/>
    <property type="project" value="InterPro"/>
</dbReference>
<protein>
    <submittedName>
        <fullName evidence="3">Snf7 family protein</fullName>
    </submittedName>
</protein>
<evidence type="ECO:0000256" key="1">
    <source>
        <dbReference type="SAM" id="Coils"/>
    </source>
</evidence>
<dbReference type="Proteomes" id="UP000590412">
    <property type="component" value="Unassembled WGS sequence"/>
</dbReference>
<dbReference type="Pfam" id="PF25880">
    <property type="entry name" value="WHD_CHMP7_1st"/>
    <property type="match status" value="1"/>
</dbReference>
<gene>
    <name evidence="3" type="ORF">FOB60_004029</name>
</gene>
<feature type="coiled-coil region" evidence="1">
    <location>
        <begin position="244"/>
        <end position="315"/>
    </location>
</feature>
<feature type="compositionally biased region" description="Basic and acidic residues" evidence="2">
    <location>
        <begin position="385"/>
        <end position="431"/>
    </location>
</feature>
<dbReference type="Pfam" id="PF03357">
    <property type="entry name" value="Snf7"/>
    <property type="match status" value="1"/>
</dbReference>
<dbReference type="InterPro" id="IPR005024">
    <property type="entry name" value="Snf7_fam"/>
</dbReference>
<keyword evidence="1" id="KW-0175">Coiled coil</keyword>
<feature type="region of interest" description="Disordered" evidence="2">
    <location>
        <begin position="385"/>
        <end position="461"/>
    </location>
</feature>